<accession>A0A8B6BV17</accession>
<name>A0A8B6BV17_MYTGA</name>
<organism evidence="2 3">
    <name type="scientific">Mytilus galloprovincialis</name>
    <name type="common">Mediterranean mussel</name>
    <dbReference type="NCBI Taxonomy" id="29158"/>
    <lineage>
        <taxon>Eukaryota</taxon>
        <taxon>Metazoa</taxon>
        <taxon>Spiralia</taxon>
        <taxon>Lophotrochozoa</taxon>
        <taxon>Mollusca</taxon>
        <taxon>Bivalvia</taxon>
        <taxon>Autobranchia</taxon>
        <taxon>Pteriomorphia</taxon>
        <taxon>Mytilida</taxon>
        <taxon>Mytiloidea</taxon>
        <taxon>Mytilidae</taxon>
        <taxon>Mytilinae</taxon>
        <taxon>Mytilus</taxon>
    </lineage>
</organism>
<reference evidence="2" key="1">
    <citation type="submission" date="2018-11" db="EMBL/GenBank/DDBJ databases">
        <authorList>
            <person name="Alioto T."/>
            <person name="Alioto T."/>
        </authorList>
    </citation>
    <scope>NUCLEOTIDE SEQUENCE</scope>
</reference>
<feature type="region of interest" description="Disordered" evidence="1">
    <location>
        <begin position="226"/>
        <end position="249"/>
    </location>
</feature>
<dbReference type="Proteomes" id="UP000596742">
    <property type="component" value="Unassembled WGS sequence"/>
</dbReference>
<feature type="compositionally biased region" description="Polar residues" evidence="1">
    <location>
        <begin position="240"/>
        <end position="249"/>
    </location>
</feature>
<feature type="compositionally biased region" description="Acidic residues" evidence="1">
    <location>
        <begin position="185"/>
        <end position="197"/>
    </location>
</feature>
<evidence type="ECO:0000313" key="3">
    <source>
        <dbReference type="Proteomes" id="UP000596742"/>
    </source>
</evidence>
<keyword evidence="3" id="KW-1185">Reference proteome</keyword>
<dbReference type="OrthoDB" id="6153786at2759"/>
<feature type="region of interest" description="Disordered" evidence="1">
    <location>
        <begin position="182"/>
        <end position="209"/>
    </location>
</feature>
<comment type="caution">
    <text evidence="2">The sequence shown here is derived from an EMBL/GenBank/DDBJ whole genome shotgun (WGS) entry which is preliminary data.</text>
</comment>
<evidence type="ECO:0000313" key="2">
    <source>
        <dbReference type="EMBL" id="VDH95905.1"/>
    </source>
</evidence>
<protein>
    <submittedName>
        <fullName evidence="2">Uncharacterized protein</fullName>
    </submittedName>
</protein>
<proteinExistence type="predicted"/>
<dbReference type="AlphaFoldDB" id="A0A8B6BV17"/>
<dbReference type="EMBL" id="UYJE01000731">
    <property type="protein sequence ID" value="VDH95905.1"/>
    <property type="molecule type" value="Genomic_DNA"/>
</dbReference>
<gene>
    <name evidence="2" type="ORF">MGAL_10B084356</name>
</gene>
<sequence length="249" mass="28168">MHLTMCTMADSKVSSLDDNENIKMKGDNDALITPRNLQLDTINEDNNHINDSIDSDDLDLVNADGRHSSTTYVIQMDNRCEDLVDLDVEERERLAREHCDVGDEDDLSDGDGELDCYTSHIPLDPENEMLGESPYSNEHFGAPVPTPIQLGIKDILREDQEQFQDIAQKKYPVLPSIGKALEESKPEEDEEEDEDDPTLNQLDYTRERMEGEADFFADYRVNTSVVKPTPRNVPLPPIGQTFTPRTPSQ</sequence>
<evidence type="ECO:0000256" key="1">
    <source>
        <dbReference type="SAM" id="MobiDB-lite"/>
    </source>
</evidence>